<dbReference type="PANTHER" id="PTHR47827:SF3">
    <property type="entry name" value="AF-9 ANC1 HOMOLOGY DOMAIN-CONTAINING PROTEIN"/>
    <property type="match status" value="1"/>
</dbReference>
<evidence type="ECO:0000256" key="1">
    <source>
        <dbReference type="ARBA" id="ARBA00023242"/>
    </source>
</evidence>
<evidence type="ECO:0000256" key="2">
    <source>
        <dbReference type="PROSITE-ProRule" id="PRU00376"/>
    </source>
</evidence>
<feature type="compositionally biased region" description="Polar residues" evidence="3">
    <location>
        <begin position="165"/>
        <end position="175"/>
    </location>
</feature>
<feature type="compositionally biased region" description="Basic and acidic residues" evidence="3">
    <location>
        <begin position="259"/>
        <end position="288"/>
    </location>
</feature>
<feature type="domain" description="YEATS" evidence="4">
    <location>
        <begin position="1"/>
        <end position="136"/>
    </location>
</feature>
<dbReference type="EMBL" id="KZ308613">
    <property type="protein sequence ID" value="KAG8232347.1"/>
    <property type="molecule type" value="Genomic_DNA"/>
</dbReference>
<dbReference type="GO" id="GO:0003682">
    <property type="term" value="F:chromatin binding"/>
    <property type="evidence" value="ECO:0007669"/>
    <property type="project" value="TreeGrafter"/>
</dbReference>
<keyword evidence="6" id="KW-1185">Reference proteome</keyword>
<dbReference type="InterPro" id="IPR052790">
    <property type="entry name" value="YEATS_domain"/>
</dbReference>
<dbReference type="Gene3D" id="1.20.1270.290">
    <property type="match status" value="1"/>
</dbReference>
<feature type="compositionally biased region" description="Basic and acidic residues" evidence="3">
    <location>
        <begin position="186"/>
        <end position="201"/>
    </location>
</feature>
<accession>A0A8K0KDD5</accession>
<sequence>MAYSCVEVWFEIGHEASVRTKRTPEGFTHDWEVFVRGVDNADIHYFVEKVVFYLHETFPKPKRVVKEPPYSIKESGYAGFNLPIEVYFKNKDEPKKVQYNYDLQLQPSGPPISKIKREKYTFSNPSEDFRRKLIRGGGVGVLGSEAVGNSVSSEKNSSEEGIPSVQPSVKHSSLSVAGKPKLSSESTKKAKVKDAKIEDIKPSNSFADLFGPPIKTAKVSPDPKKPQSKVSPVSKESKALDKSDNTDKHYSGIKTKHIPQKEIKKENASKDGEKKDKNKDRERSKDKNSSSSSKHSTSPSKLAKEEARKAQASDHKERVDAKNSDVKSDRKKEKKAKEEKVKKDKHKDVERGVTSERGEKSEKHSKENKEKEVKKSPKAVSKETEKVREKEKHRDSEKDKLRHKHKKKEKEKYKKVKDENKEKAKKTEPKTEEKENGNTTGEHRGEKRKRSESRSLSPSPRPSPVTPNSPEKPPERPQPVVKDKPAKNPLSQLFAELEESFNSDSNSSPLSGDEDVIELPKPKEKIFSPPEVKPEPIKEPPRVEEKVKEPETPEISVENTKSSKQKQSSHREKSSQSSTGSKSKSKEKSSRKKERDSGEITSEDTTEKKRKKRSKKGKETEDENEERRKESGETADSVGRQAVDNSSNYKHKFSKEYLSELLDLQKKIMTINDGEELQKVVHVLAQSGKYEINSKTFDVDLCALDKSTVKKLQEFFSAS</sequence>
<comment type="subcellular location">
    <subcellularLocation>
        <location evidence="2">Nucleus</location>
    </subcellularLocation>
</comment>
<dbReference type="PROSITE" id="PS51037">
    <property type="entry name" value="YEATS"/>
    <property type="match status" value="1"/>
</dbReference>
<dbReference type="Pfam" id="PF17793">
    <property type="entry name" value="AHD"/>
    <property type="match status" value="1"/>
</dbReference>
<evidence type="ECO:0000313" key="5">
    <source>
        <dbReference type="EMBL" id="KAG8232347.1"/>
    </source>
</evidence>
<dbReference type="OrthoDB" id="10053467at2759"/>
<feature type="compositionally biased region" description="Low complexity" evidence="3">
    <location>
        <begin position="502"/>
        <end position="511"/>
    </location>
</feature>
<reference evidence="5" key="2">
    <citation type="submission" date="2017-10" db="EMBL/GenBank/DDBJ databases">
        <title>Ladona fulva Genome sequencing and assembly.</title>
        <authorList>
            <person name="Murali S."/>
            <person name="Richards S."/>
            <person name="Bandaranaike D."/>
            <person name="Bellair M."/>
            <person name="Blankenburg K."/>
            <person name="Chao H."/>
            <person name="Dinh H."/>
            <person name="Doddapaneni H."/>
            <person name="Dugan-Rocha S."/>
            <person name="Elkadiri S."/>
            <person name="Gnanaolivu R."/>
            <person name="Hernandez B."/>
            <person name="Skinner E."/>
            <person name="Javaid M."/>
            <person name="Lee S."/>
            <person name="Li M."/>
            <person name="Ming W."/>
            <person name="Munidasa M."/>
            <person name="Muniz J."/>
            <person name="Nguyen L."/>
            <person name="Hughes D."/>
            <person name="Osuji N."/>
            <person name="Pu L.-L."/>
            <person name="Puazo M."/>
            <person name="Qu C."/>
            <person name="Quiroz J."/>
            <person name="Raj R."/>
            <person name="Weissenberger G."/>
            <person name="Xin Y."/>
            <person name="Zou X."/>
            <person name="Han Y."/>
            <person name="Worley K."/>
            <person name="Muzny D."/>
            <person name="Gibbs R."/>
        </authorList>
    </citation>
    <scope>NUCLEOTIDE SEQUENCE</scope>
    <source>
        <strain evidence="5">Sampled in the wild</strain>
    </source>
</reference>
<name>A0A8K0KDD5_LADFU</name>
<comment type="caution">
    <text evidence="5">The sequence shown here is derived from an EMBL/GenBank/DDBJ whole genome shotgun (WGS) entry which is preliminary data.</text>
</comment>
<organism evidence="5 6">
    <name type="scientific">Ladona fulva</name>
    <name type="common">Scarce chaser dragonfly</name>
    <name type="synonym">Libellula fulva</name>
    <dbReference type="NCBI Taxonomy" id="123851"/>
    <lineage>
        <taxon>Eukaryota</taxon>
        <taxon>Metazoa</taxon>
        <taxon>Ecdysozoa</taxon>
        <taxon>Arthropoda</taxon>
        <taxon>Hexapoda</taxon>
        <taxon>Insecta</taxon>
        <taxon>Pterygota</taxon>
        <taxon>Palaeoptera</taxon>
        <taxon>Odonata</taxon>
        <taxon>Epiprocta</taxon>
        <taxon>Anisoptera</taxon>
        <taxon>Libelluloidea</taxon>
        <taxon>Libellulidae</taxon>
        <taxon>Ladona</taxon>
    </lineage>
</organism>
<dbReference type="InterPro" id="IPR038704">
    <property type="entry name" value="YEAST_sf"/>
</dbReference>
<dbReference type="CDD" id="cd16906">
    <property type="entry name" value="YEATS_AF-9_like"/>
    <property type="match status" value="1"/>
</dbReference>
<dbReference type="InterPro" id="IPR055129">
    <property type="entry name" value="YEATS_dom"/>
</dbReference>
<reference evidence="5" key="1">
    <citation type="submission" date="2013-04" db="EMBL/GenBank/DDBJ databases">
        <authorList>
            <person name="Qu J."/>
            <person name="Murali S.C."/>
            <person name="Bandaranaike D."/>
            <person name="Bellair M."/>
            <person name="Blankenburg K."/>
            <person name="Chao H."/>
            <person name="Dinh H."/>
            <person name="Doddapaneni H."/>
            <person name="Downs B."/>
            <person name="Dugan-Rocha S."/>
            <person name="Elkadiri S."/>
            <person name="Gnanaolivu R.D."/>
            <person name="Hernandez B."/>
            <person name="Javaid M."/>
            <person name="Jayaseelan J.C."/>
            <person name="Lee S."/>
            <person name="Li M."/>
            <person name="Ming W."/>
            <person name="Munidasa M."/>
            <person name="Muniz J."/>
            <person name="Nguyen L."/>
            <person name="Ongeri F."/>
            <person name="Osuji N."/>
            <person name="Pu L.-L."/>
            <person name="Puazo M."/>
            <person name="Qu C."/>
            <person name="Quiroz J."/>
            <person name="Raj R."/>
            <person name="Weissenberger G."/>
            <person name="Xin Y."/>
            <person name="Zou X."/>
            <person name="Han Y."/>
            <person name="Richards S."/>
            <person name="Worley K."/>
            <person name="Muzny D."/>
            <person name="Gibbs R."/>
        </authorList>
    </citation>
    <scope>NUCLEOTIDE SEQUENCE</scope>
    <source>
        <strain evidence="5">Sampled in the wild</strain>
    </source>
</reference>
<feature type="compositionally biased region" description="Basic and acidic residues" evidence="3">
    <location>
        <begin position="518"/>
        <end position="551"/>
    </location>
</feature>
<feature type="compositionally biased region" description="Low complexity" evidence="3">
    <location>
        <begin position="289"/>
        <end position="301"/>
    </location>
</feature>
<feature type="region of interest" description="Disordered" evidence="3">
    <location>
        <begin position="149"/>
        <end position="650"/>
    </location>
</feature>
<feature type="compositionally biased region" description="Low complexity" evidence="3">
    <location>
        <begin position="149"/>
        <end position="161"/>
    </location>
</feature>
<feature type="compositionally biased region" description="Basic and acidic residues" evidence="3">
    <location>
        <begin position="584"/>
        <end position="598"/>
    </location>
</feature>
<keyword evidence="1 2" id="KW-0539">Nucleus</keyword>
<dbReference type="Proteomes" id="UP000792457">
    <property type="component" value="Unassembled WGS sequence"/>
</dbReference>
<dbReference type="GO" id="GO:0008023">
    <property type="term" value="C:transcription elongation factor complex"/>
    <property type="evidence" value="ECO:0007669"/>
    <property type="project" value="TreeGrafter"/>
</dbReference>
<dbReference type="GO" id="GO:0045893">
    <property type="term" value="P:positive regulation of DNA-templated transcription"/>
    <property type="evidence" value="ECO:0007669"/>
    <property type="project" value="TreeGrafter"/>
</dbReference>
<evidence type="ECO:0000256" key="3">
    <source>
        <dbReference type="SAM" id="MobiDB-lite"/>
    </source>
</evidence>
<dbReference type="InterPro" id="IPR040930">
    <property type="entry name" value="AF-9_AHD"/>
</dbReference>
<dbReference type="PANTHER" id="PTHR47827">
    <property type="entry name" value="AHD DOMAIN-CONTAINING PROTEIN"/>
    <property type="match status" value="1"/>
</dbReference>
<evidence type="ECO:0000313" key="6">
    <source>
        <dbReference type="Proteomes" id="UP000792457"/>
    </source>
</evidence>
<dbReference type="AlphaFoldDB" id="A0A8K0KDD5"/>
<dbReference type="Pfam" id="PF03366">
    <property type="entry name" value="YEATS"/>
    <property type="match status" value="1"/>
</dbReference>
<feature type="compositionally biased region" description="Basic and acidic residues" evidence="3">
    <location>
        <begin position="302"/>
        <end position="400"/>
    </location>
</feature>
<proteinExistence type="predicted"/>
<feature type="compositionally biased region" description="Basic and acidic residues" evidence="3">
    <location>
        <begin position="410"/>
        <end position="445"/>
    </location>
</feature>
<feature type="compositionally biased region" description="Pro residues" evidence="3">
    <location>
        <begin position="459"/>
        <end position="471"/>
    </location>
</feature>
<evidence type="ECO:0000259" key="4">
    <source>
        <dbReference type="PROSITE" id="PS51037"/>
    </source>
</evidence>
<protein>
    <recommendedName>
        <fullName evidence="4">YEATS domain-containing protein</fullName>
    </recommendedName>
</protein>
<dbReference type="Gene3D" id="2.60.40.1970">
    <property type="entry name" value="YEATS domain"/>
    <property type="match status" value="1"/>
</dbReference>
<feature type="compositionally biased region" description="Basic and acidic residues" evidence="3">
    <location>
        <begin position="235"/>
        <end position="250"/>
    </location>
</feature>
<gene>
    <name evidence="5" type="ORF">J437_LFUL008815</name>
</gene>